<dbReference type="AlphaFoldDB" id="A0A9W6UZG4"/>
<gene>
    <name evidence="1" type="ORF">Arub01_54750</name>
</gene>
<name>A0A9W6UZG4_9ACTN</name>
<evidence type="ECO:0000313" key="2">
    <source>
        <dbReference type="Proteomes" id="UP001165124"/>
    </source>
</evidence>
<sequence>MRAAAPGPRAAGRLRRALTEPLLPVAAPALLAVAAAARDATVLCWASVGALAGYALSGSV</sequence>
<dbReference type="Proteomes" id="UP001165124">
    <property type="component" value="Unassembled WGS sequence"/>
</dbReference>
<evidence type="ECO:0000313" key="1">
    <source>
        <dbReference type="EMBL" id="GLW67232.1"/>
    </source>
</evidence>
<keyword evidence="2" id="KW-1185">Reference proteome</keyword>
<dbReference type="EMBL" id="BSRZ01000021">
    <property type="protein sequence ID" value="GLW67232.1"/>
    <property type="molecule type" value="Genomic_DNA"/>
</dbReference>
<protein>
    <submittedName>
        <fullName evidence="1">Uncharacterized protein</fullName>
    </submittedName>
</protein>
<comment type="caution">
    <text evidence="1">The sequence shown here is derived from an EMBL/GenBank/DDBJ whole genome shotgun (WGS) entry which is preliminary data.</text>
</comment>
<accession>A0A9W6UZG4</accession>
<reference evidence="1" key="1">
    <citation type="submission" date="2023-02" db="EMBL/GenBank/DDBJ databases">
        <title>Actinomadura rubrobrunea NBRC 14622.</title>
        <authorList>
            <person name="Ichikawa N."/>
            <person name="Sato H."/>
            <person name="Tonouchi N."/>
        </authorList>
    </citation>
    <scope>NUCLEOTIDE SEQUENCE</scope>
    <source>
        <strain evidence="1">NBRC 14622</strain>
    </source>
</reference>
<organism evidence="1 2">
    <name type="scientific">Actinomadura rubrobrunea</name>
    <dbReference type="NCBI Taxonomy" id="115335"/>
    <lineage>
        <taxon>Bacteria</taxon>
        <taxon>Bacillati</taxon>
        <taxon>Actinomycetota</taxon>
        <taxon>Actinomycetes</taxon>
        <taxon>Streptosporangiales</taxon>
        <taxon>Thermomonosporaceae</taxon>
        <taxon>Actinomadura</taxon>
    </lineage>
</organism>
<dbReference type="RefSeq" id="WP_067917312.1">
    <property type="nucleotide sequence ID" value="NZ_BSRZ01000021.1"/>
</dbReference>
<proteinExistence type="predicted"/>